<comment type="caution">
    <text evidence="2">The sequence shown here is derived from an EMBL/GenBank/DDBJ whole genome shotgun (WGS) entry which is preliminary data.</text>
</comment>
<dbReference type="InterPro" id="IPR029063">
    <property type="entry name" value="SAM-dependent_MTases_sf"/>
</dbReference>
<gene>
    <name evidence="2" type="ORF">LGQ03_15560</name>
</gene>
<dbReference type="RefSeq" id="WP_226749135.1">
    <property type="nucleotide sequence ID" value="NZ_JAJATZ010000010.1"/>
</dbReference>
<evidence type="ECO:0000313" key="3">
    <source>
        <dbReference type="Proteomes" id="UP001138961"/>
    </source>
</evidence>
<dbReference type="GO" id="GO:0008168">
    <property type="term" value="F:methyltransferase activity"/>
    <property type="evidence" value="ECO:0007669"/>
    <property type="project" value="UniProtKB-KW"/>
</dbReference>
<dbReference type="CDD" id="cd02440">
    <property type="entry name" value="AdoMet_MTases"/>
    <property type="match status" value="1"/>
</dbReference>
<dbReference type="GO" id="GO:0032259">
    <property type="term" value="P:methylation"/>
    <property type="evidence" value="ECO:0007669"/>
    <property type="project" value="UniProtKB-KW"/>
</dbReference>
<dbReference type="PANTHER" id="PTHR43591:SF24">
    <property type="entry name" value="2-METHOXY-6-POLYPRENYL-1,4-BENZOQUINOL METHYLASE, MITOCHONDRIAL"/>
    <property type="match status" value="1"/>
</dbReference>
<protein>
    <submittedName>
        <fullName evidence="2">Class I SAM-dependent methyltransferase</fullName>
    </submittedName>
</protein>
<dbReference type="Pfam" id="PF08241">
    <property type="entry name" value="Methyltransf_11"/>
    <property type="match status" value="1"/>
</dbReference>
<feature type="domain" description="Methyltransferase type 11" evidence="1">
    <location>
        <begin position="51"/>
        <end position="141"/>
    </location>
</feature>
<dbReference type="Proteomes" id="UP001138961">
    <property type="component" value="Unassembled WGS sequence"/>
</dbReference>
<name>A0ABS8BY52_9RHOB</name>
<dbReference type="EMBL" id="JAJATZ010000010">
    <property type="protein sequence ID" value="MCB5200655.1"/>
    <property type="molecule type" value="Genomic_DNA"/>
</dbReference>
<dbReference type="Gene3D" id="3.40.50.150">
    <property type="entry name" value="Vaccinia Virus protein VP39"/>
    <property type="match status" value="1"/>
</dbReference>
<keyword evidence="2" id="KW-0489">Methyltransferase</keyword>
<dbReference type="PANTHER" id="PTHR43591">
    <property type="entry name" value="METHYLTRANSFERASE"/>
    <property type="match status" value="1"/>
</dbReference>
<proteinExistence type="predicted"/>
<accession>A0ABS8BY52</accession>
<evidence type="ECO:0000259" key="1">
    <source>
        <dbReference type="Pfam" id="PF08241"/>
    </source>
</evidence>
<keyword evidence="3" id="KW-1185">Reference proteome</keyword>
<organism evidence="2 3">
    <name type="scientific">Loktanella gaetbuli</name>
    <dbReference type="NCBI Taxonomy" id="2881335"/>
    <lineage>
        <taxon>Bacteria</taxon>
        <taxon>Pseudomonadati</taxon>
        <taxon>Pseudomonadota</taxon>
        <taxon>Alphaproteobacteria</taxon>
        <taxon>Rhodobacterales</taxon>
        <taxon>Roseobacteraceae</taxon>
        <taxon>Loktanella</taxon>
    </lineage>
</organism>
<keyword evidence="2" id="KW-0808">Transferase</keyword>
<evidence type="ECO:0000313" key="2">
    <source>
        <dbReference type="EMBL" id="MCB5200655.1"/>
    </source>
</evidence>
<dbReference type="SUPFAM" id="SSF53335">
    <property type="entry name" value="S-adenosyl-L-methionine-dependent methyltransferases"/>
    <property type="match status" value="1"/>
</dbReference>
<dbReference type="InterPro" id="IPR013216">
    <property type="entry name" value="Methyltransf_11"/>
</dbReference>
<reference evidence="2" key="1">
    <citation type="submission" date="2021-10" db="EMBL/GenBank/DDBJ databases">
        <title>Loktanella gaetbuli sp. nov., isolated from a tidal flat.</title>
        <authorList>
            <person name="Park S."/>
            <person name="Yoon J.-H."/>
        </authorList>
    </citation>
    <scope>NUCLEOTIDE SEQUENCE</scope>
    <source>
        <strain evidence="2">TSTF-M6</strain>
    </source>
</reference>
<sequence length="242" mass="27185">MTPTPDSPQTAYYDRTAAHYDAMQIIEGDEHTIALRYLDGILHNTPVTSLLDVGCGTGRALVHLRDRHPDMTLRGIEPVAAMIAVCRDKGLGDDQVQQGDACALPFADDSFDYVCAFGVLHHIATPDIALREICRVARKGVFVSDHNAYGWGGTRSRRIKNALRRLRLWPLFCRLHTRGKGYYDTDYDGIFYPFSLLDHVALVQDSFPRANFLTTKAYGPDLYRDTSHLALHATTDRVDFLD</sequence>